<feature type="domain" description="Bacterial repeat" evidence="3">
    <location>
        <begin position="70"/>
        <end position="120"/>
    </location>
</feature>
<evidence type="ECO:0000313" key="5">
    <source>
        <dbReference type="Proteomes" id="UP000472676"/>
    </source>
</evidence>
<dbReference type="RefSeq" id="WP_166260990.1">
    <property type="nucleotide sequence ID" value="NZ_JAAMOW010000010.1"/>
</dbReference>
<dbReference type="Proteomes" id="UP000472676">
    <property type="component" value="Unassembled WGS sequence"/>
</dbReference>
<gene>
    <name evidence="4" type="ORF">G7Y85_18515</name>
</gene>
<keyword evidence="2" id="KW-0732">Signal</keyword>
<evidence type="ECO:0000256" key="2">
    <source>
        <dbReference type="SAM" id="SignalP"/>
    </source>
</evidence>
<dbReference type="InterPro" id="IPR052018">
    <property type="entry name" value="PHP_domain"/>
</dbReference>
<dbReference type="CDD" id="cd15482">
    <property type="entry name" value="Sialidase_non-viral"/>
    <property type="match status" value="2"/>
</dbReference>
<feature type="chain" id="PRO_5027055831" evidence="2">
    <location>
        <begin position="28"/>
        <end position="903"/>
    </location>
</feature>
<dbReference type="InterPro" id="IPR044060">
    <property type="entry name" value="Bacterial_rp_domain"/>
</dbReference>
<reference evidence="4 5" key="1">
    <citation type="journal article" date="2014" name="Int. J. Syst. Evol. Microbiol.">
        <title>Solimonas terrae sp. nov., isolated from soil.</title>
        <authorList>
            <person name="Kim S.J."/>
            <person name="Moon J.Y."/>
            <person name="Weon H.Y."/>
            <person name="Ahn J.H."/>
            <person name="Chen W.M."/>
            <person name="Kwon S.W."/>
        </authorList>
    </citation>
    <scope>NUCLEOTIDE SEQUENCE [LARGE SCALE GENOMIC DNA]</scope>
    <source>
        <strain evidence="4 5">KIS83-12</strain>
    </source>
</reference>
<evidence type="ECO:0000259" key="3">
    <source>
        <dbReference type="Pfam" id="PF18998"/>
    </source>
</evidence>
<organism evidence="4 5">
    <name type="scientific">Solimonas terrae</name>
    <dbReference type="NCBI Taxonomy" id="1396819"/>
    <lineage>
        <taxon>Bacteria</taxon>
        <taxon>Pseudomonadati</taxon>
        <taxon>Pseudomonadota</taxon>
        <taxon>Gammaproteobacteria</taxon>
        <taxon>Nevskiales</taxon>
        <taxon>Nevskiaceae</taxon>
        <taxon>Solimonas</taxon>
    </lineage>
</organism>
<proteinExistence type="predicted"/>
<dbReference type="InterPro" id="IPR036278">
    <property type="entry name" value="Sialidase_sf"/>
</dbReference>
<keyword evidence="4" id="KW-0378">Hydrolase</keyword>
<keyword evidence="5" id="KW-1185">Reference proteome</keyword>
<feature type="signal peptide" evidence="2">
    <location>
        <begin position="1"/>
        <end position="27"/>
    </location>
</feature>
<feature type="region of interest" description="Disordered" evidence="1">
    <location>
        <begin position="708"/>
        <end position="731"/>
    </location>
</feature>
<dbReference type="CDD" id="cd07432">
    <property type="entry name" value="PHP_HisPPase"/>
    <property type="match status" value="1"/>
</dbReference>
<dbReference type="PANTHER" id="PTHR42924:SF3">
    <property type="entry name" value="POLYMERASE_HISTIDINOL PHOSPHATASE N-TERMINAL DOMAIN-CONTAINING PROTEIN"/>
    <property type="match status" value="1"/>
</dbReference>
<dbReference type="GO" id="GO:0035312">
    <property type="term" value="F:5'-3' DNA exonuclease activity"/>
    <property type="evidence" value="ECO:0007669"/>
    <property type="project" value="TreeGrafter"/>
</dbReference>
<dbReference type="GO" id="GO:0004534">
    <property type="term" value="F:5'-3' RNA exonuclease activity"/>
    <property type="evidence" value="ECO:0007669"/>
    <property type="project" value="TreeGrafter"/>
</dbReference>
<comment type="caution">
    <text evidence="4">The sequence shown here is derived from an EMBL/GenBank/DDBJ whole genome shotgun (WGS) entry which is preliminary data.</text>
</comment>
<dbReference type="SUPFAM" id="SSF50939">
    <property type="entry name" value="Sialidases"/>
    <property type="match status" value="2"/>
</dbReference>
<accession>A0A6M2BXA3</accession>
<evidence type="ECO:0000313" key="4">
    <source>
        <dbReference type="EMBL" id="NGY06773.1"/>
    </source>
</evidence>
<dbReference type="InterPro" id="IPR016195">
    <property type="entry name" value="Pol/histidinol_Pase-like"/>
</dbReference>
<dbReference type="PANTHER" id="PTHR42924">
    <property type="entry name" value="EXONUCLEASE"/>
    <property type="match status" value="1"/>
</dbReference>
<protein>
    <submittedName>
        <fullName evidence="4">CehA/McbA family metallohydrolase</fullName>
    </submittedName>
</protein>
<dbReference type="Gene3D" id="3.20.20.140">
    <property type="entry name" value="Metal-dependent hydrolases"/>
    <property type="match status" value="1"/>
</dbReference>
<dbReference type="Gene3D" id="2.120.10.10">
    <property type="match status" value="1"/>
</dbReference>
<dbReference type="Pfam" id="PF18998">
    <property type="entry name" value="Flg_new_2"/>
    <property type="match status" value="1"/>
</dbReference>
<dbReference type="PROSITE" id="PS51257">
    <property type="entry name" value="PROKAR_LIPOPROTEIN"/>
    <property type="match status" value="1"/>
</dbReference>
<dbReference type="SUPFAM" id="SSF89550">
    <property type="entry name" value="PHP domain-like"/>
    <property type="match status" value="1"/>
</dbReference>
<feature type="region of interest" description="Disordered" evidence="1">
    <location>
        <begin position="663"/>
        <end position="687"/>
    </location>
</feature>
<dbReference type="EMBL" id="JAAMOW010000010">
    <property type="protein sequence ID" value="NGY06773.1"/>
    <property type="molecule type" value="Genomic_DNA"/>
</dbReference>
<dbReference type="AlphaFoldDB" id="A0A6M2BXA3"/>
<evidence type="ECO:0000256" key="1">
    <source>
        <dbReference type="SAM" id="MobiDB-lite"/>
    </source>
</evidence>
<dbReference type="NCBIfam" id="NF038032">
    <property type="entry name" value="CehA_McbA_metalo"/>
    <property type="match status" value="1"/>
</dbReference>
<sequence>MSITAGRCLPFRSDGTAIVLALLAALAACGRSPSGTDGSAGSDPYHLGVTLDGDGDVHSSTAGIDCGPSCSASFAPGSSVTLFATAAGDAQFDHWSGACSGPDDCVLTMDGDRQVVAHFVAPAAAAPSGVWLKGDLHVHDDHSSDGSLPRQLISQAAPGNNPVSAQIGEAERVGLDFMALTDHRTYDQQYDPLWQSSKLILLPGEEANGSPHATVQGAVDSIVQGANPDGAPEFYNLQQSIWDAHSQDAVWVTAHPDDGEMNDDGTPNARANAQGMDLVEAWNRASSPDRELDYCENRWNAGFRFGIAGASDDHFIELWAIGGPGTPNTRVYAAAASARGILDGLHRGHVGIAPDALSPVVTLAADADGDGIYEAIGGDELTVPAGSTVRLRLRVQQGIGDTVTLYAAPGRSAGPLQRFTPTRIDQSFDIDYSAPDTPGWLRAEVRGPGLIAGIDTSDLTSIDGLTAQLKLLDQLRAIDSPIFIGPELATPQAEQALPAALGDADGAQWVAGARDRYAGFADVAISNGIAHVVLETHDHTASRIVYRARDAKGNWYAAPRVISGDSTTARFARVAARGDDVDVVWQDESAGEAPHRPQIVLRHSGDGGASWQPLQTIRAIDGRAEHPALTLDGDGRPVIAWQEITAGEPFDVYVQILGRDATPQDLSRDGKTISAGNPLDARSPRDPASVWPALATAPDGRIAVAWQDNRDDPDPLWTGATGSGDGSDPDNWQIEVRTRAADADAWSAMQTLGAADHADRHPSLAFADDGTLVAAWDSKTLQSSGANLSIQSARSADGGASFDAPLTVAPQPQAMSQYPRLGVDADGRVRAVWYDSRAADWRWRVMSSRLDSGGWGADQLLLSPGINTWPATSGGLLVFSSTRNAQRIQRDRTQQIFLLDLAR</sequence>
<name>A0A6M2BXA3_9GAMM</name>